<keyword evidence="12" id="KW-1185">Reference proteome</keyword>
<dbReference type="GO" id="GO:0004518">
    <property type="term" value="F:nuclease activity"/>
    <property type="evidence" value="ECO:0007669"/>
    <property type="project" value="UniProtKB-KW"/>
</dbReference>
<evidence type="ECO:0000256" key="4">
    <source>
        <dbReference type="ARBA" id="ARBA00022723"/>
    </source>
</evidence>
<keyword evidence="9" id="KW-1133">Transmembrane helix</keyword>
<keyword evidence="3" id="KW-0540">Nuclease</keyword>
<protein>
    <recommendedName>
        <fullName evidence="10">Endonuclease/exonuclease/phosphatase domain-containing protein</fullName>
    </recommendedName>
</protein>
<evidence type="ECO:0000256" key="5">
    <source>
        <dbReference type="ARBA" id="ARBA00022763"/>
    </source>
</evidence>
<comment type="caution">
    <text evidence="11">The sequence shown here is derived from an EMBL/GenBank/DDBJ whole genome shotgun (WGS) entry which is preliminary data.</text>
</comment>
<organism evidence="11 12">
    <name type="scientific">Neolewinella aurantiaca</name>
    <dbReference type="NCBI Taxonomy" id="2602767"/>
    <lineage>
        <taxon>Bacteria</taxon>
        <taxon>Pseudomonadati</taxon>
        <taxon>Bacteroidota</taxon>
        <taxon>Saprospiria</taxon>
        <taxon>Saprospirales</taxon>
        <taxon>Lewinellaceae</taxon>
        <taxon>Neolewinella</taxon>
    </lineage>
</organism>
<evidence type="ECO:0000256" key="6">
    <source>
        <dbReference type="ARBA" id="ARBA00022801"/>
    </source>
</evidence>
<sequence length="350" mass="39028">MLVRKLISLLGNLLAAVTGAGLLARFLPPDFWWPPSIIALLLPGLLLLTLLFVVWCFYRKWRKALIFPVLVLVAALPLATRLFSFGAGGNSGARGDTVTLITTNVRAFKNDIWESVSEELSFRFINQRKPDVLLLQETRNDGSDTPYFTEIKEASGLAKRHQPTRRTVATYADELDFVADKFSGAGGYNGFLVTDVKTKLGTIRVINAHLQSNRITKMAGEVGTDGDMKNEIDRAESMLRSYGAAAAIRANQAEEIRRYVRESPHPVIIGGDFNDVPSSYTYQRILTPRLRDAWVEKGFGMGTTFTGPLPGLRIDFLLVDTSLNLVEMERFDTGFSDHRGLSVEVQKRRE</sequence>
<proteinExistence type="predicted"/>
<gene>
    <name evidence="11" type="ORF">FUA23_13685</name>
</gene>
<dbReference type="GO" id="GO:0016787">
    <property type="term" value="F:hydrolase activity"/>
    <property type="evidence" value="ECO:0007669"/>
    <property type="project" value="UniProtKB-KW"/>
</dbReference>
<evidence type="ECO:0000256" key="8">
    <source>
        <dbReference type="ARBA" id="ARBA00023204"/>
    </source>
</evidence>
<dbReference type="InterPro" id="IPR036691">
    <property type="entry name" value="Endo/exonu/phosph_ase_sf"/>
</dbReference>
<keyword evidence="6" id="KW-0378">Hydrolase</keyword>
<feature type="transmembrane region" description="Helical" evidence="9">
    <location>
        <begin position="65"/>
        <end position="84"/>
    </location>
</feature>
<dbReference type="InterPro" id="IPR051547">
    <property type="entry name" value="TDP2-like"/>
</dbReference>
<keyword evidence="7" id="KW-0460">Magnesium</keyword>
<dbReference type="OrthoDB" id="635146at2"/>
<keyword evidence="5" id="KW-0227">DNA damage</keyword>
<dbReference type="EMBL" id="VOXD01000020">
    <property type="protein sequence ID" value="TXF88713.1"/>
    <property type="molecule type" value="Genomic_DNA"/>
</dbReference>
<name>A0A5C7FCM0_9BACT</name>
<accession>A0A5C7FCM0</accession>
<dbReference type="Gene3D" id="3.60.10.10">
    <property type="entry name" value="Endonuclease/exonuclease/phosphatase"/>
    <property type="match status" value="1"/>
</dbReference>
<keyword evidence="9" id="KW-0472">Membrane</keyword>
<feature type="domain" description="Endonuclease/exonuclease/phosphatase" evidence="10">
    <location>
        <begin position="123"/>
        <end position="338"/>
    </location>
</feature>
<dbReference type="SUPFAM" id="SSF56219">
    <property type="entry name" value="DNase I-like"/>
    <property type="match status" value="1"/>
</dbReference>
<evidence type="ECO:0000256" key="3">
    <source>
        <dbReference type="ARBA" id="ARBA00022722"/>
    </source>
</evidence>
<keyword evidence="9" id="KW-0812">Transmembrane</keyword>
<feature type="transmembrane region" description="Helical" evidence="9">
    <location>
        <begin position="34"/>
        <end position="58"/>
    </location>
</feature>
<dbReference type="Proteomes" id="UP000321907">
    <property type="component" value="Unassembled WGS sequence"/>
</dbReference>
<dbReference type="GO" id="GO:0006281">
    <property type="term" value="P:DNA repair"/>
    <property type="evidence" value="ECO:0007669"/>
    <property type="project" value="UniProtKB-KW"/>
</dbReference>
<evidence type="ECO:0000256" key="7">
    <source>
        <dbReference type="ARBA" id="ARBA00022842"/>
    </source>
</evidence>
<evidence type="ECO:0000256" key="2">
    <source>
        <dbReference type="ARBA" id="ARBA00001946"/>
    </source>
</evidence>
<keyword evidence="4" id="KW-0479">Metal-binding</keyword>
<dbReference type="AlphaFoldDB" id="A0A5C7FCM0"/>
<evidence type="ECO:0000259" key="10">
    <source>
        <dbReference type="Pfam" id="PF03372"/>
    </source>
</evidence>
<dbReference type="PANTHER" id="PTHR15822">
    <property type="entry name" value="TRAF AND TNF RECEPTOR-ASSOCIATED PROTEIN"/>
    <property type="match status" value="1"/>
</dbReference>
<evidence type="ECO:0000256" key="1">
    <source>
        <dbReference type="ARBA" id="ARBA00001936"/>
    </source>
</evidence>
<evidence type="ECO:0000313" key="12">
    <source>
        <dbReference type="Proteomes" id="UP000321907"/>
    </source>
</evidence>
<comment type="cofactor">
    <cofactor evidence="2">
        <name>Mg(2+)</name>
        <dbReference type="ChEBI" id="CHEBI:18420"/>
    </cofactor>
</comment>
<dbReference type="Pfam" id="PF03372">
    <property type="entry name" value="Exo_endo_phos"/>
    <property type="match status" value="1"/>
</dbReference>
<dbReference type="GO" id="GO:0046872">
    <property type="term" value="F:metal ion binding"/>
    <property type="evidence" value="ECO:0007669"/>
    <property type="project" value="UniProtKB-KW"/>
</dbReference>
<reference evidence="11 12" key="1">
    <citation type="submission" date="2019-08" db="EMBL/GenBank/DDBJ databases">
        <title>Lewinella sp. strain SSH13 Genome sequencing and assembly.</title>
        <authorList>
            <person name="Kim I."/>
        </authorList>
    </citation>
    <scope>NUCLEOTIDE SEQUENCE [LARGE SCALE GENOMIC DNA]</scope>
    <source>
        <strain evidence="11 12">SSH13</strain>
    </source>
</reference>
<evidence type="ECO:0000313" key="11">
    <source>
        <dbReference type="EMBL" id="TXF88713.1"/>
    </source>
</evidence>
<dbReference type="InterPro" id="IPR005135">
    <property type="entry name" value="Endo/exonuclease/phosphatase"/>
</dbReference>
<comment type="cofactor">
    <cofactor evidence="1">
        <name>Mn(2+)</name>
        <dbReference type="ChEBI" id="CHEBI:29035"/>
    </cofactor>
</comment>
<evidence type="ECO:0000256" key="9">
    <source>
        <dbReference type="SAM" id="Phobius"/>
    </source>
</evidence>
<dbReference type="PANTHER" id="PTHR15822:SF4">
    <property type="entry name" value="TYROSYL-DNA PHOSPHODIESTERASE 2"/>
    <property type="match status" value="1"/>
</dbReference>
<keyword evidence="8" id="KW-0234">DNA repair</keyword>